<proteinExistence type="predicted"/>
<dbReference type="AlphaFoldDB" id="A0A031JS23"/>
<name>A0A031JS23_9SPHN</name>
<dbReference type="EMBL" id="JFYZ01000029">
    <property type="protein sequence ID" value="EZP79013.1"/>
    <property type="molecule type" value="Genomic_DNA"/>
</dbReference>
<protein>
    <submittedName>
        <fullName evidence="1">Uncharacterized protein</fullName>
    </submittedName>
</protein>
<evidence type="ECO:0000313" key="2">
    <source>
        <dbReference type="Proteomes" id="UP000024329"/>
    </source>
</evidence>
<organism evidence="1 2">
    <name type="scientific">Novosphingobium resinovorum</name>
    <dbReference type="NCBI Taxonomy" id="158500"/>
    <lineage>
        <taxon>Bacteria</taxon>
        <taxon>Pseudomonadati</taxon>
        <taxon>Pseudomonadota</taxon>
        <taxon>Alphaproteobacteria</taxon>
        <taxon>Sphingomonadales</taxon>
        <taxon>Sphingomonadaceae</taxon>
        <taxon>Novosphingobium</taxon>
    </lineage>
</organism>
<accession>A0A031JS23</accession>
<reference evidence="1 2" key="1">
    <citation type="submission" date="2014-03" db="EMBL/GenBank/DDBJ databases">
        <title>Whole genome sequence of Novosphingobium resinovorum KF1.</title>
        <authorList>
            <person name="Gan H.M."/>
            <person name="Gan H.Y."/>
            <person name="Chew T.H."/>
            <person name="Savka M.A."/>
        </authorList>
    </citation>
    <scope>NUCLEOTIDE SEQUENCE [LARGE SCALE GENOMIC DNA]</scope>
    <source>
        <strain evidence="1 2">KF1</strain>
    </source>
</reference>
<gene>
    <name evidence="1" type="ORF">BV97_04207</name>
</gene>
<sequence length="306" mass="34213">MGSELTPGDWDRLEEIRSDVDFDQSVIKKIDDLVADNPLTPAVIRDAVQKMYDKRVSEFQKYEALRDNLKYYGFEDDGNDPDKGQVGFKIPRDIFSNNFSGLIHELNFLKKLVRLVSEAEGENPEDIEVGSISTTDPVFWLIVAYGVAKSMGKLTDWALSTWKSVEEIRQIRAQTAQLKSFDPDEVEKIFGPKIEAQIKSAIEDKSAELASSVKPAARKNEISNGLNLSLREFLARVERGLTVDIRYLPPPQTADDADGDLASKTEDRLQEIQAVASALEFRRPAGEPILRLEAANDKGPSKPKIS</sequence>
<evidence type="ECO:0000313" key="1">
    <source>
        <dbReference type="EMBL" id="EZP79013.1"/>
    </source>
</evidence>
<dbReference type="Proteomes" id="UP000024329">
    <property type="component" value="Unassembled WGS sequence"/>
</dbReference>
<comment type="caution">
    <text evidence="1">The sequence shown here is derived from an EMBL/GenBank/DDBJ whole genome shotgun (WGS) entry which is preliminary data.</text>
</comment>